<evidence type="ECO:0000256" key="5">
    <source>
        <dbReference type="ARBA" id="ARBA00023002"/>
    </source>
</evidence>
<evidence type="ECO:0000259" key="7">
    <source>
        <dbReference type="PROSITE" id="PS51324"/>
    </source>
</evidence>
<dbReference type="SUPFAM" id="SSF69000">
    <property type="entry name" value="FAD-dependent thiol oxidase"/>
    <property type="match status" value="1"/>
</dbReference>
<keyword evidence="4" id="KW-0274">FAD</keyword>
<dbReference type="InterPro" id="IPR039799">
    <property type="entry name" value="ALR/ERV"/>
</dbReference>
<evidence type="ECO:0000256" key="6">
    <source>
        <dbReference type="ARBA" id="ARBA00023157"/>
    </source>
</evidence>
<proteinExistence type="predicted"/>
<sequence>MDTKIWGPAAWRFLHIVTFGYPERIDKKNAEHVDRMLATKRFFTDLGEVLPCIFCRKSWKEFLVRLPIDDFLESRQKLSFWLYTMHNFVNDKLRKSENETIKSVVEKIKSNTTEKVTKDEIAQIRKILCKKIKCTADKNPSFNDICTRYETYRVKCGNPNSILKSCRDQRNLKELLKKYNLE</sequence>
<keyword evidence="6" id="KW-1015">Disulfide bond</keyword>
<dbReference type="InterPro" id="IPR017905">
    <property type="entry name" value="ERV/ALR_sulphydryl_oxidase"/>
</dbReference>
<dbReference type="GO" id="GO:0016971">
    <property type="term" value="F:flavin-dependent sulfhydryl oxidase activity"/>
    <property type="evidence" value="ECO:0007669"/>
    <property type="project" value="InterPro"/>
</dbReference>
<dbReference type="PANTHER" id="PTHR12645">
    <property type="entry name" value="ALR/ERV"/>
    <property type="match status" value="1"/>
</dbReference>
<dbReference type="AlphaFoldDB" id="A0A6C0CKN7"/>
<accession>A0A6C0CKN7</accession>
<keyword evidence="5" id="KW-0560">Oxidoreductase</keyword>
<evidence type="ECO:0000313" key="8">
    <source>
        <dbReference type="EMBL" id="QHT04722.1"/>
    </source>
</evidence>
<protein>
    <recommendedName>
        <fullName evidence="2">thiol oxidase</fullName>
        <ecNumber evidence="2">1.8.3.2</ecNumber>
    </recommendedName>
</protein>
<dbReference type="GO" id="GO:0005739">
    <property type="term" value="C:mitochondrion"/>
    <property type="evidence" value="ECO:0007669"/>
    <property type="project" value="TreeGrafter"/>
</dbReference>
<dbReference type="Gene3D" id="1.20.120.310">
    <property type="entry name" value="ERV/ALR sulfhydryl oxidase domain"/>
    <property type="match status" value="1"/>
</dbReference>
<dbReference type="PANTHER" id="PTHR12645:SF0">
    <property type="entry name" value="FAD-LINKED SULFHYDRYL OXIDASE ALR"/>
    <property type="match status" value="1"/>
</dbReference>
<keyword evidence="3" id="KW-0285">Flavoprotein</keyword>
<reference evidence="8" key="1">
    <citation type="journal article" date="2020" name="Nature">
        <title>Giant virus diversity and host interactions through global metagenomics.</title>
        <authorList>
            <person name="Schulz F."/>
            <person name="Roux S."/>
            <person name="Paez-Espino D."/>
            <person name="Jungbluth S."/>
            <person name="Walsh D.A."/>
            <person name="Denef V.J."/>
            <person name="McMahon K.D."/>
            <person name="Konstantinidis K.T."/>
            <person name="Eloe-Fadrosh E.A."/>
            <person name="Kyrpides N.C."/>
            <person name="Woyke T."/>
        </authorList>
    </citation>
    <scope>NUCLEOTIDE SEQUENCE</scope>
    <source>
        <strain evidence="8">GVMAG-M-3300021343-4</strain>
    </source>
</reference>
<dbReference type="PROSITE" id="PS51324">
    <property type="entry name" value="ERV_ALR"/>
    <property type="match status" value="1"/>
</dbReference>
<evidence type="ECO:0000256" key="4">
    <source>
        <dbReference type="ARBA" id="ARBA00022827"/>
    </source>
</evidence>
<name>A0A6C0CKN7_9ZZZZ</name>
<feature type="domain" description="ERV/ALR sulfhydryl oxidase" evidence="7">
    <location>
        <begin position="1"/>
        <end position="108"/>
    </location>
</feature>
<dbReference type="EC" id="1.8.3.2" evidence="2"/>
<evidence type="ECO:0000256" key="1">
    <source>
        <dbReference type="ARBA" id="ARBA00001974"/>
    </source>
</evidence>
<dbReference type="GO" id="GO:0050660">
    <property type="term" value="F:flavin adenine dinucleotide binding"/>
    <property type="evidence" value="ECO:0007669"/>
    <property type="project" value="TreeGrafter"/>
</dbReference>
<evidence type="ECO:0000256" key="2">
    <source>
        <dbReference type="ARBA" id="ARBA00012512"/>
    </source>
</evidence>
<dbReference type="InterPro" id="IPR036774">
    <property type="entry name" value="ERV/ALR_sulphydryl_oxid_sf"/>
</dbReference>
<organism evidence="8">
    <name type="scientific">viral metagenome</name>
    <dbReference type="NCBI Taxonomy" id="1070528"/>
    <lineage>
        <taxon>unclassified sequences</taxon>
        <taxon>metagenomes</taxon>
        <taxon>organismal metagenomes</taxon>
    </lineage>
</organism>
<comment type="cofactor">
    <cofactor evidence="1">
        <name>FAD</name>
        <dbReference type="ChEBI" id="CHEBI:57692"/>
    </cofactor>
</comment>
<dbReference type="Pfam" id="PF04777">
    <property type="entry name" value="Evr1_Alr"/>
    <property type="match status" value="1"/>
</dbReference>
<evidence type="ECO:0000256" key="3">
    <source>
        <dbReference type="ARBA" id="ARBA00022630"/>
    </source>
</evidence>
<dbReference type="EMBL" id="MN739437">
    <property type="protein sequence ID" value="QHT04722.1"/>
    <property type="molecule type" value="Genomic_DNA"/>
</dbReference>